<reference evidence="2 3" key="1">
    <citation type="journal article" date="2019" name="Int. J. Syst. Evol. Microbiol.">
        <title>The Global Catalogue of Microorganisms (GCM) 10K type strain sequencing project: providing services to taxonomists for standard genome sequencing and annotation.</title>
        <authorList>
            <consortium name="The Broad Institute Genomics Platform"/>
            <consortium name="The Broad Institute Genome Sequencing Center for Infectious Disease"/>
            <person name="Wu L."/>
            <person name="Ma J."/>
        </authorList>
    </citation>
    <scope>NUCLEOTIDE SEQUENCE [LARGE SCALE GENOMIC DNA]</scope>
    <source>
        <strain evidence="2 3">JCM 15592</strain>
    </source>
</reference>
<accession>A0ABN2LJA9</accession>
<dbReference type="Proteomes" id="UP001499938">
    <property type="component" value="Unassembled WGS sequence"/>
</dbReference>
<gene>
    <name evidence="2" type="ORF">GCM10009811_13970</name>
</gene>
<comment type="caution">
    <text evidence="2">The sequence shown here is derived from an EMBL/GenBank/DDBJ whole genome shotgun (WGS) entry which is preliminary data.</text>
</comment>
<keyword evidence="3" id="KW-1185">Reference proteome</keyword>
<dbReference type="InterPro" id="IPR002575">
    <property type="entry name" value="Aminoglycoside_PTrfase"/>
</dbReference>
<proteinExistence type="predicted"/>
<feature type="domain" description="Aminoglycoside phosphotransferase" evidence="1">
    <location>
        <begin position="59"/>
        <end position="238"/>
    </location>
</feature>
<dbReference type="Pfam" id="PF01636">
    <property type="entry name" value="APH"/>
    <property type="match status" value="1"/>
</dbReference>
<evidence type="ECO:0000313" key="2">
    <source>
        <dbReference type="EMBL" id="GAA1790318.1"/>
    </source>
</evidence>
<evidence type="ECO:0000313" key="3">
    <source>
        <dbReference type="Proteomes" id="UP001499938"/>
    </source>
</evidence>
<protein>
    <recommendedName>
        <fullName evidence="1">Aminoglycoside phosphotransferase domain-containing protein</fullName>
    </recommendedName>
</protein>
<sequence>MQDWAAVWSGAEWRAEATAWIEEELGRAAYRITGAIEQPRVRFWSTQLTIPTDHGRVWFKTNNPGQAFEARLVETLARLVPDRVVTPIAIEPDRGWLLSPDQGGTLREKDGGSPADWERVLGEYGALQRGLVPHESAVRASGVTPLPASETAAYLEQRLDDLAHLAPGDPRGLSIEQLTAARRALPKLRRACEDLDAVGIPNSLQHNDLHDNNAFLGQIDRPLRFFDFGDALWAPPLSVLRVPLDGMAHTLSCPADDPRVLRATDAYLDNWSDLASPTALRAAVPVARVVAGVHRALSWRRLLDEVPIEAVEPDWRDAESWWLTEYAGPDSSP</sequence>
<dbReference type="SUPFAM" id="SSF56112">
    <property type="entry name" value="Protein kinase-like (PK-like)"/>
    <property type="match status" value="1"/>
</dbReference>
<name>A0ABN2LJA9_9MICO</name>
<dbReference type="InterPro" id="IPR011009">
    <property type="entry name" value="Kinase-like_dom_sf"/>
</dbReference>
<dbReference type="EMBL" id="BAAAPO010000023">
    <property type="protein sequence ID" value="GAA1790318.1"/>
    <property type="molecule type" value="Genomic_DNA"/>
</dbReference>
<organism evidence="2 3">
    <name type="scientific">Nostocoides veronense</name>
    <dbReference type="NCBI Taxonomy" id="330836"/>
    <lineage>
        <taxon>Bacteria</taxon>
        <taxon>Bacillati</taxon>
        <taxon>Actinomycetota</taxon>
        <taxon>Actinomycetes</taxon>
        <taxon>Micrococcales</taxon>
        <taxon>Intrasporangiaceae</taxon>
        <taxon>Nostocoides</taxon>
    </lineage>
</organism>
<evidence type="ECO:0000259" key="1">
    <source>
        <dbReference type="Pfam" id="PF01636"/>
    </source>
</evidence>
<dbReference type="RefSeq" id="WP_344082904.1">
    <property type="nucleotide sequence ID" value="NZ_BAAAPO010000023.1"/>
</dbReference>